<organism evidence="1">
    <name type="scientific">Boseongicola sp. SB0664_bin_43</name>
    <dbReference type="NCBI Taxonomy" id="2604844"/>
    <lineage>
        <taxon>Bacteria</taxon>
        <taxon>Pseudomonadati</taxon>
        <taxon>Pseudomonadota</taxon>
        <taxon>Alphaproteobacteria</taxon>
        <taxon>Rhodobacterales</taxon>
        <taxon>Paracoccaceae</taxon>
        <taxon>Boseongicola</taxon>
    </lineage>
</organism>
<protein>
    <submittedName>
        <fullName evidence="1">Uncharacterized protein</fullName>
    </submittedName>
</protein>
<proteinExistence type="predicted"/>
<name>A0A6B0XW03_9RHOB</name>
<accession>A0A6B0XW03</accession>
<dbReference type="AlphaFoldDB" id="A0A6B0XW03"/>
<comment type="caution">
    <text evidence="1">The sequence shown here is derived from an EMBL/GenBank/DDBJ whole genome shotgun (WGS) entry which is preliminary data.</text>
</comment>
<dbReference type="EMBL" id="VXRY01000003">
    <property type="protein sequence ID" value="MXY32495.1"/>
    <property type="molecule type" value="Genomic_DNA"/>
</dbReference>
<reference evidence="1" key="1">
    <citation type="submission" date="2019-09" db="EMBL/GenBank/DDBJ databases">
        <title>Characterisation of the sponge microbiome using genome-centric metagenomics.</title>
        <authorList>
            <person name="Engelberts J.P."/>
            <person name="Robbins S.J."/>
            <person name="De Goeij J.M."/>
            <person name="Aranda M."/>
            <person name="Bell S.C."/>
            <person name="Webster N.S."/>
        </authorList>
    </citation>
    <scope>NUCLEOTIDE SEQUENCE</scope>
    <source>
        <strain evidence="1">SB0664_bin_43</strain>
    </source>
</reference>
<evidence type="ECO:0000313" key="1">
    <source>
        <dbReference type="EMBL" id="MXY32495.1"/>
    </source>
</evidence>
<gene>
    <name evidence="1" type="ORF">F4Y60_00070</name>
</gene>
<sequence length="128" mass="13069">MVCDLGVGTLALCDLFVALGFSQDFGSGGKLPVPGIRTVTFSIGQGMLFATLQTLALSHGARNRGSAATIASLSFLAGAMCSALVAPANGLQLGRQPLECASLSGICLLAERRMNLARQGGDDGILRT</sequence>